<accession>A0ABD3M1P5</accession>
<evidence type="ECO:0000313" key="3">
    <source>
        <dbReference type="Proteomes" id="UP001530293"/>
    </source>
</evidence>
<gene>
    <name evidence="2" type="ORF">ACHAWU_002559</name>
</gene>
<dbReference type="Proteomes" id="UP001530293">
    <property type="component" value="Unassembled WGS sequence"/>
</dbReference>
<protein>
    <submittedName>
        <fullName evidence="2">Uncharacterized protein</fullName>
    </submittedName>
</protein>
<organism evidence="2 3">
    <name type="scientific">Discostella pseudostelligera</name>
    <dbReference type="NCBI Taxonomy" id="259834"/>
    <lineage>
        <taxon>Eukaryota</taxon>
        <taxon>Sar</taxon>
        <taxon>Stramenopiles</taxon>
        <taxon>Ochrophyta</taxon>
        <taxon>Bacillariophyta</taxon>
        <taxon>Coscinodiscophyceae</taxon>
        <taxon>Thalassiosirophycidae</taxon>
        <taxon>Stephanodiscales</taxon>
        <taxon>Stephanodiscaceae</taxon>
        <taxon>Discostella</taxon>
    </lineage>
</organism>
<sequence length="124" mass="14571">MQRCDDDEHNNDAVEQQTRNLCSNNNIHATSFRDHLHSIALLASFRRLSFLFLSIMVVNFVRSTILKIPKSDKKMFDQCPWPFTLFHDPMKFIKDGATHVVVLWVGMCQLYSYWEKARRAIILP</sequence>
<dbReference type="AlphaFoldDB" id="A0ABD3M1P5"/>
<evidence type="ECO:0000313" key="2">
    <source>
        <dbReference type="EMBL" id="KAL3756656.1"/>
    </source>
</evidence>
<comment type="caution">
    <text evidence="2">The sequence shown here is derived from an EMBL/GenBank/DDBJ whole genome shotgun (WGS) entry which is preliminary data.</text>
</comment>
<keyword evidence="1" id="KW-0472">Membrane</keyword>
<keyword evidence="1" id="KW-0812">Transmembrane</keyword>
<keyword evidence="3" id="KW-1185">Reference proteome</keyword>
<reference evidence="2 3" key="1">
    <citation type="submission" date="2024-10" db="EMBL/GenBank/DDBJ databases">
        <title>Updated reference genomes for cyclostephanoid diatoms.</title>
        <authorList>
            <person name="Roberts W.R."/>
            <person name="Alverson A.J."/>
        </authorList>
    </citation>
    <scope>NUCLEOTIDE SEQUENCE [LARGE SCALE GENOMIC DNA]</scope>
    <source>
        <strain evidence="2 3">AJA232-27</strain>
    </source>
</reference>
<evidence type="ECO:0000256" key="1">
    <source>
        <dbReference type="SAM" id="Phobius"/>
    </source>
</evidence>
<keyword evidence="1" id="KW-1133">Transmembrane helix</keyword>
<dbReference type="EMBL" id="JALLBG020000299">
    <property type="protein sequence ID" value="KAL3756656.1"/>
    <property type="molecule type" value="Genomic_DNA"/>
</dbReference>
<feature type="transmembrane region" description="Helical" evidence="1">
    <location>
        <begin position="48"/>
        <end position="65"/>
    </location>
</feature>
<name>A0ABD3M1P5_9STRA</name>
<proteinExistence type="predicted"/>